<organism evidence="1 2">
    <name type="scientific">Trichothecium roseum</name>
    <dbReference type="NCBI Taxonomy" id="47278"/>
    <lineage>
        <taxon>Eukaryota</taxon>
        <taxon>Fungi</taxon>
        <taxon>Dikarya</taxon>
        <taxon>Ascomycota</taxon>
        <taxon>Pezizomycotina</taxon>
        <taxon>Sordariomycetes</taxon>
        <taxon>Hypocreomycetidae</taxon>
        <taxon>Hypocreales</taxon>
        <taxon>Hypocreales incertae sedis</taxon>
        <taxon>Trichothecium</taxon>
    </lineage>
</organism>
<dbReference type="EMBL" id="CM047941">
    <property type="protein sequence ID" value="KAI9902951.1"/>
    <property type="molecule type" value="Genomic_DNA"/>
</dbReference>
<reference evidence="1" key="1">
    <citation type="submission" date="2022-10" db="EMBL/GenBank/DDBJ databases">
        <title>Complete Genome of Trichothecium roseum strain YXFP-22015, a Plant Pathogen Isolated from Citrus.</title>
        <authorList>
            <person name="Wang Y."/>
            <person name="Zhu L."/>
        </authorList>
    </citation>
    <scope>NUCLEOTIDE SEQUENCE</scope>
    <source>
        <strain evidence="1">YXFP-22015</strain>
    </source>
</reference>
<dbReference type="Proteomes" id="UP001163324">
    <property type="component" value="Chromosome 2"/>
</dbReference>
<sequence length="429" mass="46618">MTVVRGSKANPGAPGVPFYTPAQNPPAGTPLDPSSAPTLFQPITSRGVTLHNRFVVSPMCMYSADNGHLTDFHLVHLGQYALAGAGLVMVEATAVEARGRISPEDSGIWADSHIPPLKRVVDFIHSQGSKAAIQLAHAGRKASTLAMWVSGAQKKNTADESANGWPSDVVGPSAIPYDTDFPPVKELSTQEVKDLVIKFAEGAKRAVDAGFDVIEIHGAHGYLHTEFLSPLTNKRTDEYGGSFENRTRFLRETIAAVRAVIPDKMPLWLRISATEWMEWNNEPSWTLEESIALAKIVPGLGIDVLDVSSGGNNPKQSIELHNDYQVDLGAKIRQAIKKENLVLQIAAVGQITEAEMARSIVQEGKPGTTNGDGIEVEASDGTIAKADYVLAARQFLRDPQWVLKTAHELNVSVRWPNQYSRAKPKLNRL</sequence>
<evidence type="ECO:0000313" key="1">
    <source>
        <dbReference type="EMBL" id="KAI9902951.1"/>
    </source>
</evidence>
<proteinExistence type="predicted"/>
<evidence type="ECO:0000313" key="2">
    <source>
        <dbReference type="Proteomes" id="UP001163324"/>
    </source>
</evidence>
<gene>
    <name evidence="1" type="ORF">N3K66_002303</name>
</gene>
<name>A0ACC0V8Z5_9HYPO</name>
<keyword evidence="2" id="KW-1185">Reference proteome</keyword>
<comment type="caution">
    <text evidence="1">The sequence shown here is derived from an EMBL/GenBank/DDBJ whole genome shotgun (WGS) entry which is preliminary data.</text>
</comment>
<accession>A0ACC0V8Z5</accession>
<protein>
    <submittedName>
        <fullName evidence="1">Uncharacterized protein</fullName>
    </submittedName>
</protein>